<evidence type="ECO:0000313" key="6">
    <source>
        <dbReference type="Proteomes" id="UP000261500"/>
    </source>
</evidence>
<feature type="domain" description="IF rod" evidence="4">
    <location>
        <begin position="110"/>
        <end position="411"/>
    </location>
</feature>
<dbReference type="Proteomes" id="UP000261500">
    <property type="component" value="Unplaced"/>
</dbReference>
<dbReference type="InterPro" id="IPR002957">
    <property type="entry name" value="Keratin_I"/>
</dbReference>
<dbReference type="Gene3D" id="1.20.5.170">
    <property type="match status" value="1"/>
</dbReference>
<dbReference type="PROSITE" id="PS51842">
    <property type="entry name" value="IF_ROD_2"/>
    <property type="match status" value="1"/>
</dbReference>
<evidence type="ECO:0000256" key="2">
    <source>
        <dbReference type="ARBA" id="ARBA00023054"/>
    </source>
</evidence>
<reference evidence="5" key="2">
    <citation type="submission" date="2025-09" db="UniProtKB">
        <authorList>
            <consortium name="Ensembl"/>
        </authorList>
    </citation>
    <scope>IDENTIFICATION</scope>
</reference>
<evidence type="ECO:0000259" key="4">
    <source>
        <dbReference type="PROSITE" id="PS51842"/>
    </source>
</evidence>
<keyword evidence="1" id="KW-0403">Intermediate filament</keyword>
<organism evidence="5 6">
    <name type="scientific">Poecilia latipinna</name>
    <name type="common">sailfin molly</name>
    <dbReference type="NCBI Taxonomy" id="48699"/>
    <lineage>
        <taxon>Eukaryota</taxon>
        <taxon>Metazoa</taxon>
        <taxon>Chordata</taxon>
        <taxon>Craniata</taxon>
        <taxon>Vertebrata</taxon>
        <taxon>Euteleostomi</taxon>
        <taxon>Actinopterygii</taxon>
        <taxon>Neopterygii</taxon>
        <taxon>Teleostei</taxon>
        <taxon>Neoteleostei</taxon>
        <taxon>Acanthomorphata</taxon>
        <taxon>Ovalentaria</taxon>
        <taxon>Atherinomorphae</taxon>
        <taxon>Cyprinodontiformes</taxon>
        <taxon>Poeciliidae</taxon>
        <taxon>Poeciliinae</taxon>
        <taxon>Poecilia</taxon>
    </lineage>
</organism>
<dbReference type="Pfam" id="PF00038">
    <property type="entry name" value="Filament"/>
    <property type="match status" value="1"/>
</dbReference>
<sequence length="456" mass="51903">MVDSTQKWFDRHKINGHLRFDPSLLRPFSTGSARLGPIISSCCCWFRSKLSKMSLSSRSFGQMSTGRKTMSVYGGAGGSGTRISVGQIDYLTRSGAINMKDLDLHVDANEKATLQNLNDRLASYLEKVHKLEKENERLEKQIAEWYTSKTVISHDYSAYMATIEDLQNKIRDATTFSTEIYLQINNSKLAAEDFKMKSEIELSMRQAVEGEIAGLKRVMDDLTLEKMHQETLCESLKEELIMLKRDHEEVRLQSDQVNVEVDVPSPADLSQTMTELREHYEALIAKNSKDVEMWYHNKGKVVEEQTTSLEGFRLEMKDLKTTVQRLQVELQSDFSMKLSLEESLQETQQGYAAHLAGFQVVVTGLEAQISEVNAAIEEKRQMYDTLLDLTTRLEAEIVEYRRLLDGEDGRIVSPIILIHVSVFTNKNQSRSSTTNLNQSERGNSVQCCLFILICTH</sequence>
<dbReference type="Gene3D" id="1.20.5.500">
    <property type="entry name" value="Single helix bin"/>
    <property type="match status" value="1"/>
</dbReference>
<dbReference type="SMART" id="SM01391">
    <property type="entry name" value="Filament"/>
    <property type="match status" value="1"/>
</dbReference>
<proteinExistence type="predicted"/>
<dbReference type="Gene3D" id="1.20.5.1160">
    <property type="entry name" value="Vasodilator-stimulated phosphoprotein"/>
    <property type="match status" value="1"/>
</dbReference>
<dbReference type="Ensembl" id="ENSPLAT00000006880.1">
    <property type="protein sequence ID" value="ENSPLAP00000023068.1"/>
    <property type="gene ID" value="ENSPLAG00000008274.1"/>
</dbReference>
<reference evidence="5" key="1">
    <citation type="submission" date="2025-08" db="UniProtKB">
        <authorList>
            <consortium name="Ensembl"/>
        </authorList>
    </citation>
    <scope>IDENTIFICATION</scope>
</reference>
<evidence type="ECO:0000313" key="5">
    <source>
        <dbReference type="Ensembl" id="ENSPLAP00000023068.1"/>
    </source>
</evidence>
<protein>
    <submittedName>
        <fullName evidence="5">Keratin, type I cytoskeletal 13-like</fullName>
    </submittedName>
</protein>
<evidence type="ECO:0000256" key="1">
    <source>
        <dbReference type="ARBA" id="ARBA00022754"/>
    </source>
</evidence>
<dbReference type="GO" id="GO:0005198">
    <property type="term" value="F:structural molecule activity"/>
    <property type="evidence" value="ECO:0007669"/>
    <property type="project" value="InterPro"/>
</dbReference>
<keyword evidence="2 3" id="KW-0175">Coiled coil</keyword>
<accession>A0A3B3VDI7</accession>
<dbReference type="PRINTS" id="PR01248">
    <property type="entry name" value="TYPE1KERATIN"/>
</dbReference>
<dbReference type="AlphaFoldDB" id="A0A3B3VDI7"/>
<dbReference type="GO" id="GO:0005882">
    <property type="term" value="C:intermediate filament"/>
    <property type="evidence" value="ECO:0007669"/>
    <property type="project" value="UniProtKB-KW"/>
</dbReference>
<dbReference type="PANTHER" id="PTHR23239:SF180">
    <property type="entry name" value="KERATIN, TYPE I CYTOSKELETAL 17"/>
    <property type="match status" value="1"/>
</dbReference>
<dbReference type="SUPFAM" id="SSF64593">
    <property type="entry name" value="Intermediate filament protein, coiled coil region"/>
    <property type="match status" value="2"/>
</dbReference>
<feature type="coiled-coil region" evidence="3">
    <location>
        <begin position="205"/>
        <end position="253"/>
    </location>
</feature>
<keyword evidence="6" id="KW-1185">Reference proteome</keyword>
<dbReference type="STRING" id="48699.ENSPLAP00000023068"/>
<dbReference type="GeneTree" id="ENSGT00950000182969"/>
<feature type="coiled-coil region" evidence="3">
    <location>
        <begin position="114"/>
        <end position="148"/>
    </location>
</feature>
<evidence type="ECO:0000256" key="3">
    <source>
        <dbReference type="SAM" id="Coils"/>
    </source>
</evidence>
<name>A0A3B3VDI7_9TELE</name>
<dbReference type="InterPro" id="IPR039008">
    <property type="entry name" value="IF_rod_dom"/>
</dbReference>
<dbReference type="PANTHER" id="PTHR23239">
    <property type="entry name" value="INTERMEDIATE FILAMENT"/>
    <property type="match status" value="1"/>
</dbReference>